<evidence type="ECO:0000256" key="4">
    <source>
        <dbReference type="ARBA" id="ARBA00022692"/>
    </source>
</evidence>
<dbReference type="InterPro" id="IPR035906">
    <property type="entry name" value="MetI-like_sf"/>
</dbReference>
<feature type="transmembrane region" description="Helical" evidence="7">
    <location>
        <begin position="137"/>
        <end position="160"/>
    </location>
</feature>
<dbReference type="PANTHER" id="PTHR30043:SF8">
    <property type="entry name" value="ABC TRANSPORTER, PERMEASE PROTEIN CC0363, PUTATIVE-RELATED"/>
    <property type="match status" value="1"/>
</dbReference>
<feature type="transmembrane region" description="Helical" evidence="7">
    <location>
        <begin position="89"/>
        <end position="116"/>
    </location>
</feature>
<dbReference type="AlphaFoldDB" id="D7CQP5"/>
<name>D7CQP5_TRURR</name>
<dbReference type="HOGENOM" id="CLU_064254_1_0_0"/>
<evidence type="ECO:0000256" key="6">
    <source>
        <dbReference type="ARBA" id="ARBA00023136"/>
    </source>
</evidence>
<evidence type="ECO:0000313" key="10">
    <source>
        <dbReference type="EMBL" id="ADI15029.1"/>
    </source>
</evidence>
<feature type="transmembrane region" description="Helical" evidence="7">
    <location>
        <begin position="218"/>
        <end position="238"/>
    </location>
</feature>
<keyword evidence="4 7" id="KW-0812">Transmembrane</keyword>
<dbReference type="InterPro" id="IPR000515">
    <property type="entry name" value="MetI-like"/>
</dbReference>
<reference evidence="11" key="1">
    <citation type="submission" date="2010-05" db="EMBL/GenBank/DDBJ databases">
        <title>The complete genome of Truepera radiovictris DSM 17093.</title>
        <authorList>
            <consortium name="US DOE Joint Genome Institute (JGI-PGF)"/>
            <person name="Lucas S."/>
            <person name="Copeland A."/>
            <person name="Lapidus A."/>
            <person name="Glavina del Rio T."/>
            <person name="Dalin E."/>
            <person name="Tice H."/>
            <person name="Bruce D."/>
            <person name="Goodwin L."/>
            <person name="Pitluck S."/>
            <person name="Kyrpides N."/>
            <person name="Mavromatis K."/>
            <person name="Ovchinnikova G."/>
            <person name="Munk A.C."/>
            <person name="Detter J.C."/>
            <person name="Han C."/>
            <person name="Tapia R."/>
            <person name="Land M."/>
            <person name="Hauser L."/>
            <person name="Markowitz V."/>
            <person name="Cheng J.-F."/>
            <person name="Hugenholtz P."/>
            <person name="Woyke T."/>
            <person name="Wu D."/>
            <person name="Tindall B."/>
            <person name="Pomrenke H.G."/>
            <person name="Brambilla E."/>
            <person name="Klenk H.-P."/>
            <person name="Eisen J.A."/>
        </authorList>
    </citation>
    <scope>NUCLEOTIDE SEQUENCE [LARGE SCALE GENOMIC DNA]</scope>
    <source>
        <strain evidence="11">DSM 17093 / CIP 108686 / LMG 22925 / RQ-24</strain>
    </source>
</reference>
<dbReference type="eggNOG" id="COG3639">
    <property type="taxonomic scope" value="Bacteria"/>
</dbReference>
<dbReference type="KEGG" id="tra:Trad_1913"/>
<evidence type="ECO:0000256" key="5">
    <source>
        <dbReference type="ARBA" id="ARBA00022989"/>
    </source>
</evidence>
<feature type="transmembrane region" description="Helical" evidence="7">
    <location>
        <begin position="27"/>
        <end position="47"/>
    </location>
</feature>
<evidence type="ECO:0000256" key="2">
    <source>
        <dbReference type="ARBA" id="ARBA00004196"/>
    </source>
</evidence>
<accession>D7CQP5</accession>
<dbReference type="Proteomes" id="UP000000379">
    <property type="component" value="Chromosome"/>
</dbReference>
<evidence type="ECO:0000256" key="8">
    <source>
        <dbReference type="SAM" id="MobiDB-lite"/>
    </source>
</evidence>
<evidence type="ECO:0000259" key="9">
    <source>
        <dbReference type="PROSITE" id="PS50928"/>
    </source>
</evidence>
<keyword evidence="6 7" id="KW-0472">Membrane</keyword>
<dbReference type="PROSITE" id="PS50928">
    <property type="entry name" value="ABC_TM1"/>
    <property type="match status" value="1"/>
</dbReference>
<dbReference type="InterPro" id="IPR005769">
    <property type="entry name" value="PhnE/PtxC"/>
</dbReference>
<dbReference type="Pfam" id="PF00528">
    <property type="entry name" value="BPD_transp_1"/>
    <property type="match status" value="1"/>
</dbReference>
<dbReference type="EMBL" id="CP002049">
    <property type="protein sequence ID" value="ADI15029.1"/>
    <property type="molecule type" value="Genomic_DNA"/>
</dbReference>
<dbReference type="STRING" id="649638.Trad_1913"/>
<dbReference type="PANTHER" id="PTHR30043">
    <property type="entry name" value="PHOSPHONATES TRANSPORT SYSTEM PERMEASE PROTEIN"/>
    <property type="match status" value="1"/>
</dbReference>
<proteinExistence type="inferred from homology"/>
<dbReference type="GO" id="GO:0015416">
    <property type="term" value="F:ABC-type phosphonate transporter activity"/>
    <property type="evidence" value="ECO:0007669"/>
    <property type="project" value="InterPro"/>
</dbReference>
<keyword evidence="11" id="KW-1185">Reference proteome</keyword>
<reference evidence="10 11" key="2">
    <citation type="journal article" date="2011" name="Stand. Genomic Sci.">
        <title>Complete genome sequence of Truepera radiovictrix type strain (RQ-24).</title>
        <authorList>
            <person name="Ivanova N."/>
            <person name="Rohde C."/>
            <person name="Munk C."/>
            <person name="Nolan M."/>
            <person name="Lucas S."/>
            <person name="Del Rio T.G."/>
            <person name="Tice H."/>
            <person name="Deshpande S."/>
            <person name="Cheng J.F."/>
            <person name="Tapia R."/>
            <person name="Han C."/>
            <person name="Goodwin L."/>
            <person name="Pitluck S."/>
            <person name="Liolios K."/>
            <person name="Mavromatis K."/>
            <person name="Mikhailova N."/>
            <person name="Pati A."/>
            <person name="Chen A."/>
            <person name="Palaniappan K."/>
            <person name="Land M."/>
            <person name="Hauser L."/>
            <person name="Chang Y.J."/>
            <person name="Jeffries C.D."/>
            <person name="Brambilla E."/>
            <person name="Rohde M."/>
            <person name="Goker M."/>
            <person name="Tindall B.J."/>
            <person name="Woyke T."/>
            <person name="Bristow J."/>
            <person name="Eisen J.A."/>
            <person name="Markowitz V."/>
            <person name="Hugenholtz P."/>
            <person name="Kyrpides N.C."/>
            <person name="Klenk H.P."/>
            <person name="Lapidus A."/>
        </authorList>
    </citation>
    <scope>NUCLEOTIDE SEQUENCE [LARGE SCALE GENOMIC DNA]</scope>
    <source>
        <strain evidence="11">DSM 17093 / CIP 108686 / LMG 22925 / RQ-24</strain>
    </source>
</reference>
<sequence length="276" mass="29335">MAAPSRKRARDLSAIPPTPPHARRTKAFQYALGFFLVAVTLLCLLTLQNVSWERVISGAQRNLAPLARGFANPSQEIFGRAFEAMMETLYMAVIGTVIGGVLSVPLAFISAANLMGGGRGALPGRGILAGVRVFPELLFAIIFVAAIGPGAVAGIMALGVNSVGFLGKMFSDIIESIDPGPGEALRATGAGPVHTFVYAVLPQVMPEFASNVLYRFEINLRAASVLGLVGAGGIGGLLSQRIQFRRWEEISMILLVIIAFVVVVDIVSSYVRRRLV</sequence>
<gene>
    <name evidence="10" type="ordered locus">Trad_1913</name>
</gene>
<organism evidence="10 11">
    <name type="scientific">Truepera radiovictrix (strain DSM 17093 / CIP 108686 / LMG 22925 / RQ-24)</name>
    <dbReference type="NCBI Taxonomy" id="649638"/>
    <lineage>
        <taxon>Bacteria</taxon>
        <taxon>Thermotogati</taxon>
        <taxon>Deinococcota</taxon>
        <taxon>Deinococci</taxon>
        <taxon>Trueperales</taxon>
        <taxon>Trueperaceae</taxon>
        <taxon>Truepera</taxon>
    </lineage>
</organism>
<keyword evidence="3 7" id="KW-0813">Transport</keyword>
<evidence type="ECO:0000256" key="7">
    <source>
        <dbReference type="RuleBase" id="RU363032"/>
    </source>
</evidence>
<evidence type="ECO:0000256" key="3">
    <source>
        <dbReference type="ARBA" id="ARBA00022448"/>
    </source>
</evidence>
<comment type="similarity">
    <text evidence="7">Belongs to the binding-protein-dependent transport system permease family.</text>
</comment>
<dbReference type="GO" id="GO:0030313">
    <property type="term" value="C:cell envelope"/>
    <property type="evidence" value="ECO:0007669"/>
    <property type="project" value="UniProtKB-SubCell"/>
</dbReference>
<dbReference type="OrthoDB" id="8557224at2"/>
<dbReference type="CDD" id="cd06261">
    <property type="entry name" value="TM_PBP2"/>
    <property type="match status" value="1"/>
</dbReference>
<feature type="transmembrane region" description="Helical" evidence="7">
    <location>
        <begin position="250"/>
        <end position="271"/>
    </location>
</feature>
<feature type="region of interest" description="Disordered" evidence="8">
    <location>
        <begin position="1"/>
        <end position="20"/>
    </location>
</feature>
<evidence type="ECO:0000256" key="1">
    <source>
        <dbReference type="ARBA" id="ARBA00004141"/>
    </source>
</evidence>
<dbReference type="RefSeq" id="WP_013178394.1">
    <property type="nucleotide sequence ID" value="NC_014221.1"/>
</dbReference>
<comment type="subcellular location">
    <subcellularLocation>
        <location evidence="2">Cell envelope</location>
    </subcellularLocation>
    <subcellularLocation>
        <location evidence="7">Cell membrane</location>
        <topology evidence="7">Multi-pass membrane protein</topology>
    </subcellularLocation>
    <subcellularLocation>
        <location evidence="1">Membrane</location>
        <topology evidence="1">Multi-pass membrane protein</topology>
    </subcellularLocation>
</comment>
<dbReference type="Gene3D" id="1.10.3720.10">
    <property type="entry name" value="MetI-like"/>
    <property type="match status" value="1"/>
</dbReference>
<dbReference type="NCBIfam" id="TIGR01097">
    <property type="entry name" value="PhnE"/>
    <property type="match status" value="1"/>
</dbReference>
<keyword evidence="5 7" id="KW-1133">Transmembrane helix</keyword>
<dbReference type="GO" id="GO:0005886">
    <property type="term" value="C:plasma membrane"/>
    <property type="evidence" value="ECO:0007669"/>
    <property type="project" value="UniProtKB-SubCell"/>
</dbReference>
<evidence type="ECO:0000313" key="11">
    <source>
        <dbReference type="Proteomes" id="UP000000379"/>
    </source>
</evidence>
<dbReference type="SUPFAM" id="SSF161098">
    <property type="entry name" value="MetI-like"/>
    <property type="match status" value="1"/>
</dbReference>
<protein>
    <submittedName>
        <fullName evidence="10">Phosphonate ABC transporter, inner membrane subunit</fullName>
    </submittedName>
</protein>
<feature type="domain" description="ABC transmembrane type-1" evidence="9">
    <location>
        <begin position="85"/>
        <end position="268"/>
    </location>
</feature>